<accession>A0ABR1Y010</accession>
<feature type="signal peptide" evidence="1">
    <location>
        <begin position="1"/>
        <end position="24"/>
    </location>
</feature>
<comment type="caution">
    <text evidence="2">The sequence shown here is derived from an EMBL/GenBank/DDBJ whole genome shotgun (WGS) entry which is preliminary data.</text>
</comment>
<protein>
    <recommendedName>
        <fullName evidence="4">Secreted protein</fullName>
    </recommendedName>
</protein>
<evidence type="ECO:0008006" key="4">
    <source>
        <dbReference type="Google" id="ProtNLM"/>
    </source>
</evidence>
<sequence>MMEARPPWKGFEIWILFACRFARGLLCACSSSPLFFNNSSLESSLSVFVRRESITRVICLFTLYSSARSAKSPWQEILGTEMQNQPARLQVGTNRTWAP</sequence>
<proteinExistence type="predicted"/>
<keyword evidence="1" id="KW-0732">Signal</keyword>
<gene>
    <name evidence="2" type="ORF">IWX90DRAFT_152540</name>
</gene>
<dbReference type="EMBL" id="JBBWUH010000003">
    <property type="protein sequence ID" value="KAK8173728.1"/>
    <property type="molecule type" value="Genomic_DNA"/>
</dbReference>
<name>A0ABR1Y010_9PEZI</name>
<organism evidence="2 3">
    <name type="scientific">Phyllosticta citrichinensis</name>
    <dbReference type="NCBI Taxonomy" id="1130410"/>
    <lineage>
        <taxon>Eukaryota</taxon>
        <taxon>Fungi</taxon>
        <taxon>Dikarya</taxon>
        <taxon>Ascomycota</taxon>
        <taxon>Pezizomycotina</taxon>
        <taxon>Dothideomycetes</taxon>
        <taxon>Dothideomycetes incertae sedis</taxon>
        <taxon>Botryosphaeriales</taxon>
        <taxon>Phyllostictaceae</taxon>
        <taxon>Phyllosticta</taxon>
    </lineage>
</organism>
<keyword evidence="3" id="KW-1185">Reference proteome</keyword>
<evidence type="ECO:0000313" key="2">
    <source>
        <dbReference type="EMBL" id="KAK8173728.1"/>
    </source>
</evidence>
<evidence type="ECO:0000256" key="1">
    <source>
        <dbReference type="SAM" id="SignalP"/>
    </source>
</evidence>
<dbReference type="Proteomes" id="UP001456524">
    <property type="component" value="Unassembled WGS sequence"/>
</dbReference>
<reference evidence="2 3" key="1">
    <citation type="journal article" date="2022" name="G3 (Bethesda)">
        <title>Enemy or ally: a genomic approach to elucidate the lifestyle of Phyllosticta citrichinaensis.</title>
        <authorList>
            <person name="Buijs V.A."/>
            <person name="Groenewald J.Z."/>
            <person name="Haridas S."/>
            <person name="LaButti K.M."/>
            <person name="Lipzen A."/>
            <person name="Martin F.M."/>
            <person name="Barry K."/>
            <person name="Grigoriev I.V."/>
            <person name="Crous P.W."/>
            <person name="Seidl M.F."/>
        </authorList>
    </citation>
    <scope>NUCLEOTIDE SEQUENCE [LARGE SCALE GENOMIC DNA]</scope>
    <source>
        <strain evidence="2 3">CBS 129764</strain>
    </source>
</reference>
<evidence type="ECO:0000313" key="3">
    <source>
        <dbReference type="Proteomes" id="UP001456524"/>
    </source>
</evidence>
<feature type="chain" id="PRO_5045519792" description="Secreted protein" evidence="1">
    <location>
        <begin position="25"/>
        <end position="99"/>
    </location>
</feature>